<dbReference type="Proteomes" id="UP001230496">
    <property type="component" value="Chromosome"/>
</dbReference>
<evidence type="ECO:0000256" key="1">
    <source>
        <dbReference type="SAM" id="MobiDB-lite"/>
    </source>
</evidence>
<feature type="compositionally biased region" description="Basic and acidic residues" evidence="1">
    <location>
        <begin position="59"/>
        <end position="70"/>
    </location>
</feature>
<organism evidence="2 3">
    <name type="scientific">Marivirga salinarum</name>
    <dbReference type="NCBI Taxonomy" id="3059078"/>
    <lineage>
        <taxon>Bacteria</taxon>
        <taxon>Pseudomonadati</taxon>
        <taxon>Bacteroidota</taxon>
        <taxon>Cytophagia</taxon>
        <taxon>Cytophagales</taxon>
        <taxon>Marivirgaceae</taxon>
        <taxon>Marivirga</taxon>
    </lineage>
</organism>
<sequence>MKTIQITISTFFFICLFNVAFIPQLCLDAVEDFQDKEVSNNILGEESTSGLNIFEEESKESSKENNEDENNHLNVKSLGLYRASIYNILHESLVNNIFHSNLYQSIPILKITPPPKV</sequence>
<name>A0AA51NEJ4_9BACT</name>
<evidence type="ECO:0000313" key="3">
    <source>
        <dbReference type="Proteomes" id="UP001230496"/>
    </source>
</evidence>
<dbReference type="EMBL" id="CP129971">
    <property type="protein sequence ID" value="WMN12850.1"/>
    <property type="molecule type" value="Genomic_DNA"/>
</dbReference>
<proteinExistence type="predicted"/>
<accession>A0AA51NEJ4</accession>
<protein>
    <submittedName>
        <fullName evidence="2">Uncharacterized protein</fullName>
    </submittedName>
</protein>
<keyword evidence="3" id="KW-1185">Reference proteome</keyword>
<reference evidence="2 3" key="1">
    <citation type="submission" date="2023-08" db="EMBL/GenBank/DDBJ databases">
        <title>Comparative genomics and taxonomic characterization of three novel marine species of genus Marivirga.</title>
        <authorList>
            <person name="Muhammad N."/>
            <person name="Kim S.-G."/>
        </authorList>
    </citation>
    <scope>NUCLEOTIDE SEQUENCE [LARGE SCALE GENOMIC DNA]</scope>
    <source>
        <strain evidence="2 3">BDSF4-3</strain>
    </source>
</reference>
<gene>
    <name evidence="2" type="ORF">QYS49_34800</name>
</gene>
<dbReference type="AlphaFoldDB" id="A0AA51NEJ4"/>
<dbReference type="RefSeq" id="WP_308351203.1">
    <property type="nucleotide sequence ID" value="NZ_CP129971.1"/>
</dbReference>
<dbReference type="KEGG" id="msaa:QYS49_34800"/>
<evidence type="ECO:0000313" key="2">
    <source>
        <dbReference type="EMBL" id="WMN12850.1"/>
    </source>
</evidence>
<feature type="region of interest" description="Disordered" evidence="1">
    <location>
        <begin position="49"/>
        <end position="70"/>
    </location>
</feature>